<dbReference type="AlphaFoldDB" id="A0A1J8PKP2"/>
<comment type="caution">
    <text evidence="1">The sequence shown here is derived from an EMBL/GenBank/DDBJ whole genome shotgun (WGS) entry which is preliminary data.</text>
</comment>
<evidence type="ECO:0000313" key="2">
    <source>
        <dbReference type="Proteomes" id="UP000183567"/>
    </source>
</evidence>
<reference evidence="1 2" key="1">
    <citation type="submission" date="2016-03" db="EMBL/GenBank/DDBJ databases">
        <title>Comparative genomics of the ectomycorrhizal sister species Rhizopogon vinicolor and Rhizopogon vesiculosus (Basidiomycota: Boletales) reveals a divergence of the mating type B locus.</title>
        <authorList>
            <person name="Mujic A.B."/>
            <person name="Kuo A."/>
            <person name="Tritt A."/>
            <person name="Lipzen A."/>
            <person name="Chen C."/>
            <person name="Johnson J."/>
            <person name="Sharma A."/>
            <person name="Barry K."/>
            <person name="Grigoriev I.V."/>
            <person name="Spatafora J.W."/>
        </authorList>
    </citation>
    <scope>NUCLEOTIDE SEQUENCE [LARGE SCALE GENOMIC DNA]</scope>
    <source>
        <strain evidence="1 2">AM-OR11-056</strain>
    </source>
</reference>
<organism evidence="1 2">
    <name type="scientific">Rhizopogon vesiculosus</name>
    <dbReference type="NCBI Taxonomy" id="180088"/>
    <lineage>
        <taxon>Eukaryota</taxon>
        <taxon>Fungi</taxon>
        <taxon>Dikarya</taxon>
        <taxon>Basidiomycota</taxon>
        <taxon>Agaricomycotina</taxon>
        <taxon>Agaricomycetes</taxon>
        <taxon>Agaricomycetidae</taxon>
        <taxon>Boletales</taxon>
        <taxon>Suillineae</taxon>
        <taxon>Rhizopogonaceae</taxon>
        <taxon>Rhizopogon</taxon>
    </lineage>
</organism>
<dbReference type="EMBL" id="LVVM01005916">
    <property type="protein sequence ID" value="OJA09469.1"/>
    <property type="molecule type" value="Genomic_DNA"/>
</dbReference>
<proteinExistence type="predicted"/>
<name>A0A1J8PKP2_9AGAM</name>
<dbReference type="Proteomes" id="UP000183567">
    <property type="component" value="Unassembled WGS sequence"/>
</dbReference>
<protein>
    <submittedName>
        <fullName evidence="1">Uncharacterized protein</fullName>
    </submittedName>
</protein>
<gene>
    <name evidence="1" type="ORF">AZE42_07141</name>
</gene>
<evidence type="ECO:0000313" key="1">
    <source>
        <dbReference type="EMBL" id="OJA09469.1"/>
    </source>
</evidence>
<keyword evidence="2" id="KW-1185">Reference proteome</keyword>
<sequence>MPHPADACDAFSHRCLQFLLLQMPAMPSPADACNAMWPMPTSHRYLRCLLLQMPALLGAWDNPTASSSPQCITCRLL</sequence>
<accession>A0A1J8PKP2</accession>